<proteinExistence type="predicted"/>
<feature type="region of interest" description="Disordered" evidence="1">
    <location>
        <begin position="305"/>
        <end position="482"/>
    </location>
</feature>
<feature type="compositionally biased region" description="Low complexity" evidence="1">
    <location>
        <begin position="921"/>
        <end position="939"/>
    </location>
</feature>
<evidence type="ECO:0000313" key="3">
    <source>
        <dbReference type="Proteomes" id="UP000019377"/>
    </source>
</evidence>
<feature type="compositionally biased region" description="Low complexity" evidence="1">
    <location>
        <begin position="522"/>
        <end position="531"/>
    </location>
</feature>
<dbReference type="OrthoDB" id="2553457at2759"/>
<feature type="compositionally biased region" description="Low complexity" evidence="1">
    <location>
        <begin position="754"/>
        <end position="764"/>
    </location>
</feature>
<feature type="compositionally biased region" description="Low complexity" evidence="1">
    <location>
        <begin position="449"/>
        <end position="461"/>
    </location>
</feature>
<accession>V5EQ85</accession>
<gene>
    <name evidence="2" type="ORF">PSEUBRA_SCAF20g03067</name>
</gene>
<feature type="compositionally biased region" description="Low complexity" evidence="1">
    <location>
        <begin position="307"/>
        <end position="320"/>
    </location>
</feature>
<dbReference type="GeneID" id="27418883"/>
<reference evidence="3" key="1">
    <citation type="journal article" date="2013" name="Genome Announc.">
        <title>Draft genome sequence of Pseudozyma brasiliensis sp. nov. strain GHG001, a high producer of endo-1,4-xylanase isolated from an insect pest of sugarcane.</title>
        <authorList>
            <person name="Oliveira J.V.D.C."/>
            <person name="dos Santos R.A.C."/>
            <person name="Borges T.A."/>
            <person name="Riano-Pachon D.M."/>
            <person name="Goldman G.H."/>
        </authorList>
    </citation>
    <scope>NUCLEOTIDE SEQUENCE [LARGE SCALE GENOMIC DNA]</scope>
    <source>
        <strain evidence="3">GHG001</strain>
    </source>
</reference>
<sequence>MARSLYYPCMGNVDLKTYIDARMYGLSFRRLHDEWVVLGKPRLDTTHWPRLIGHRGLPNSPQDFVHVAEYYDRKIFGQVLLMEQGKSANADRPLDDYLVSMVTTAAVVHADFVVHRFVRNQPAAEVAAAQQHWYHTFTDFLQDSVRHFINERRICDRLAPHQCVTPLLFGQASSMSYPDLLQAMHYQMQIFQNLFPNFGEHITRCAAAQPQQQWPTASTSASAYPSGQNDATSRSLDTRQLASTSSGLTDVAQQYEPDPSRPLSVVIIPPELEHRSDLYAATIDPSIRCDVPVERVATIIDSRVRMSASTSASSTSTPASMKASVPILSTRTTGSSFSSIASHPSSDAGSSKRKRREASELSQDGIESTSLVLRPPLQSHTSWSGETVGRSASEEYMITPDSASAYPSRSEGNPTSYFSSLPSTPTEGISALSTQDAAHPYLDRRPHRSSTTLGPLTSTSDSDSRKRSRAEQNREKMKAYHKRVMQQREALASVLADMTAHVGSVPLPPTRRSSAHSEDTSTTRARGSGTSEQSWSVTMRNKQKQESKARLRKREIEQVHELRLFASHAVTSLYGKGMQDKVGDADRHMAHAIVRVFARNRANWTALTSAEQRLMGEVAKLSLSEDEERLLRQAGSNEVIKMLIDRIQMEERTGTFSLSTESTPLLGSSSYDHRGGSSATGPFLTSGSTASRATSIQQFARQSGFSPSLVHPGSLMISPGSSEYGAVSPSGIPRPAGEEGGDYFGSTDRRRYASSRYSDASDAAPSVLNPAVSPGYPAAEQTSAHLPARSPGAGAMMSPPSVLAGSYGYNAMYAGGGAQQHRMNVQGMDRQTASGVGGQQTPSMEDAQLRMSTSYDGRGYGQTMVEGGSRMEPGTGIYHSQSMQAPSFGYPSSMGSHGAGHPAEGQQVYGLPSPSSTSTLQQYRSSSGGHSQYGQSYQQNPYDQQGPYGGQ</sequence>
<feature type="compositionally biased region" description="Polar residues" evidence="1">
    <location>
        <begin position="401"/>
        <end position="436"/>
    </location>
</feature>
<feature type="compositionally biased region" description="Low complexity" evidence="1">
    <location>
        <begin position="214"/>
        <end position="223"/>
    </location>
</feature>
<dbReference type="eggNOG" id="ENOG502RDAK">
    <property type="taxonomic scope" value="Eukaryota"/>
</dbReference>
<feature type="compositionally biased region" description="Basic and acidic residues" evidence="1">
    <location>
        <begin position="462"/>
        <end position="478"/>
    </location>
</feature>
<feature type="region of interest" description="Disordered" evidence="1">
    <location>
        <begin position="866"/>
        <end position="951"/>
    </location>
</feature>
<dbReference type="OMA" id="WHTRRRT"/>
<evidence type="ECO:0000313" key="2">
    <source>
        <dbReference type="EMBL" id="EST07300.1"/>
    </source>
</evidence>
<feature type="compositionally biased region" description="Low complexity" evidence="1">
    <location>
        <begin position="335"/>
        <end position="349"/>
    </location>
</feature>
<feature type="compositionally biased region" description="Polar residues" evidence="1">
    <location>
        <begin position="360"/>
        <end position="371"/>
    </location>
</feature>
<dbReference type="HOGENOM" id="CLU_288539_0_0_1"/>
<keyword evidence="3" id="KW-1185">Reference proteome</keyword>
<feature type="compositionally biased region" description="Polar residues" evidence="1">
    <location>
        <begin position="225"/>
        <end position="252"/>
    </location>
</feature>
<feature type="region of interest" description="Disordered" evidence="1">
    <location>
        <begin position="720"/>
        <end position="782"/>
    </location>
</feature>
<evidence type="ECO:0000256" key="1">
    <source>
        <dbReference type="SAM" id="MobiDB-lite"/>
    </source>
</evidence>
<protein>
    <submittedName>
        <fullName evidence="2">Uncharacterized protein</fullName>
    </submittedName>
</protein>
<feature type="region of interest" description="Disordered" evidence="1">
    <location>
        <begin position="503"/>
        <end position="549"/>
    </location>
</feature>
<dbReference type="EMBL" id="KI545863">
    <property type="protein sequence ID" value="EST07300.1"/>
    <property type="molecule type" value="Genomic_DNA"/>
</dbReference>
<organism evidence="2 3">
    <name type="scientific">Kalmanozyma brasiliensis (strain GHG001)</name>
    <name type="common">Yeast</name>
    <name type="synonym">Pseudozyma brasiliensis</name>
    <dbReference type="NCBI Taxonomy" id="1365824"/>
    <lineage>
        <taxon>Eukaryota</taxon>
        <taxon>Fungi</taxon>
        <taxon>Dikarya</taxon>
        <taxon>Basidiomycota</taxon>
        <taxon>Ustilaginomycotina</taxon>
        <taxon>Ustilaginomycetes</taxon>
        <taxon>Ustilaginales</taxon>
        <taxon>Ustilaginaceae</taxon>
        <taxon>Kalmanozyma</taxon>
    </lineage>
</organism>
<dbReference type="AlphaFoldDB" id="V5EQ85"/>
<feature type="region of interest" description="Disordered" evidence="1">
    <location>
        <begin position="214"/>
        <end position="263"/>
    </location>
</feature>
<dbReference type="Proteomes" id="UP000019377">
    <property type="component" value="Unassembled WGS sequence"/>
</dbReference>
<name>V5EQ85_KALBG</name>